<dbReference type="SMART" id="SM00408">
    <property type="entry name" value="IGc2"/>
    <property type="match status" value="4"/>
</dbReference>
<dbReference type="InterPro" id="IPR007110">
    <property type="entry name" value="Ig-like_dom"/>
</dbReference>
<keyword evidence="1" id="KW-0677">Repeat</keyword>
<dbReference type="InterPro" id="IPR036179">
    <property type="entry name" value="Ig-like_dom_sf"/>
</dbReference>
<dbReference type="PANTHER" id="PTHR45080:SF33">
    <property type="entry name" value="IG-LIKE DOMAIN-CONTAINING PROTEIN"/>
    <property type="match status" value="1"/>
</dbReference>
<dbReference type="PANTHER" id="PTHR45080">
    <property type="entry name" value="CONTACTIN 5"/>
    <property type="match status" value="1"/>
</dbReference>
<dbReference type="CDD" id="cd00063">
    <property type="entry name" value="FN3"/>
    <property type="match status" value="1"/>
</dbReference>
<organism evidence="7 8">
    <name type="scientific">Araneus ventricosus</name>
    <name type="common">Orbweaver spider</name>
    <name type="synonym">Epeira ventricosa</name>
    <dbReference type="NCBI Taxonomy" id="182803"/>
    <lineage>
        <taxon>Eukaryota</taxon>
        <taxon>Metazoa</taxon>
        <taxon>Ecdysozoa</taxon>
        <taxon>Arthropoda</taxon>
        <taxon>Chelicerata</taxon>
        <taxon>Arachnida</taxon>
        <taxon>Araneae</taxon>
        <taxon>Araneomorphae</taxon>
        <taxon>Entelegynae</taxon>
        <taxon>Araneoidea</taxon>
        <taxon>Araneidae</taxon>
        <taxon>Araneus</taxon>
    </lineage>
</organism>
<dbReference type="Proteomes" id="UP000499080">
    <property type="component" value="Unassembled WGS sequence"/>
</dbReference>
<dbReference type="InterPro" id="IPR013098">
    <property type="entry name" value="Ig_I-set"/>
</dbReference>
<comment type="caution">
    <text evidence="7">The sequence shown here is derived from an EMBL/GenBank/DDBJ whole genome shotgun (WGS) entry which is preliminary data.</text>
</comment>
<dbReference type="GO" id="GO:0005886">
    <property type="term" value="C:plasma membrane"/>
    <property type="evidence" value="ECO:0007669"/>
    <property type="project" value="TreeGrafter"/>
</dbReference>
<keyword evidence="8" id="KW-1185">Reference proteome</keyword>
<name>A0A4Y2F4X0_ARAVE</name>
<feature type="domain" description="Fibronectin type-III" evidence="6">
    <location>
        <begin position="460"/>
        <end position="563"/>
    </location>
</feature>
<dbReference type="Pfam" id="PF00041">
    <property type="entry name" value="fn3"/>
    <property type="match status" value="1"/>
</dbReference>
<dbReference type="GO" id="GO:0050808">
    <property type="term" value="P:synapse organization"/>
    <property type="evidence" value="ECO:0007669"/>
    <property type="project" value="TreeGrafter"/>
</dbReference>
<feature type="domain" description="Ig-like" evidence="5">
    <location>
        <begin position="280"/>
        <end position="362"/>
    </location>
</feature>
<evidence type="ECO:0000256" key="2">
    <source>
        <dbReference type="ARBA" id="ARBA00023157"/>
    </source>
</evidence>
<feature type="domain" description="Ig-like" evidence="5">
    <location>
        <begin position="193"/>
        <end position="273"/>
    </location>
</feature>
<dbReference type="InterPro" id="IPR036116">
    <property type="entry name" value="FN3_sf"/>
</dbReference>
<feature type="compositionally biased region" description="Low complexity" evidence="4">
    <location>
        <begin position="568"/>
        <end position="581"/>
    </location>
</feature>
<dbReference type="GO" id="GO:0007156">
    <property type="term" value="P:homophilic cell adhesion via plasma membrane adhesion molecules"/>
    <property type="evidence" value="ECO:0007669"/>
    <property type="project" value="TreeGrafter"/>
</dbReference>
<dbReference type="SMART" id="SM00409">
    <property type="entry name" value="IG"/>
    <property type="match status" value="4"/>
</dbReference>
<dbReference type="Gene3D" id="2.60.40.10">
    <property type="entry name" value="Immunoglobulins"/>
    <property type="match status" value="5"/>
</dbReference>
<dbReference type="GO" id="GO:0043025">
    <property type="term" value="C:neuronal cell body"/>
    <property type="evidence" value="ECO:0007669"/>
    <property type="project" value="TreeGrafter"/>
</dbReference>
<dbReference type="InterPro" id="IPR013783">
    <property type="entry name" value="Ig-like_fold"/>
</dbReference>
<keyword evidence="2" id="KW-1015">Disulfide bond</keyword>
<sequence>MFVPNLKEVFELVVKKEYNTLISKQNRLSFFTINLFATALCKLPCALSICLHTAPTVNTLLHLVYRVFYQISWIVRTKVGPTQFDDELEEVPSTHIPHLLSTTTFVEATIGETVEFPCAVDDLGDFVLIWKKEKNNILFAGELRIIRDDRIKVDKTSLVISNVHPKDSGEYICQLSTNPPLELSHSLDVLYPPSVKPHPKDGLITVKEGETVTLKCDSTGNPKPTITWKHAGRHYDNGDGSSFHISSAQIEDSGEYECTADNSVGDPASAVITVEVVSAPKVYPDPKSGLVVVKEGEPIEIGCEATGDPTPVISWKKPGLDKAIKVREGNKIVISEADRTHAGSYECIANNSLGISTSAIIRVQVLYAPEIETPHPWIHAGEGTNVNISCIVRGEPVPSMMWKKADGQTIHNDDHYRVMSNGHHHTLEVLNLKEEDFGRYECLASNSLSSTSENVHIIGTPQVPKFTSKPHGPQPTKYTISWTVDSHTPVDEYSLMYRKKSSTGDWESKTVPASDTREGNVHTQMFQLLDLEPAISYEAVVTARNKFGWSKQSDAFVFTTKKEVETVTTPPSEETTVPPTVLENDTPVTNDKNADTMTSLSSTYALSLILLVPVAFVSFSRNLL</sequence>
<feature type="region of interest" description="Disordered" evidence="4">
    <location>
        <begin position="568"/>
        <end position="593"/>
    </location>
</feature>
<proteinExistence type="predicted"/>
<dbReference type="InterPro" id="IPR003961">
    <property type="entry name" value="FN3_dom"/>
</dbReference>
<dbReference type="InterPro" id="IPR003599">
    <property type="entry name" value="Ig_sub"/>
</dbReference>
<dbReference type="Pfam" id="PF13927">
    <property type="entry name" value="Ig_3"/>
    <property type="match status" value="2"/>
</dbReference>
<evidence type="ECO:0000256" key="4">
    <source>
        <dbReference type="SAM" id="MobiDB-lite"/>
    </source>
</evidence>
<protein>
    <submittedName>
        <fullName evidence="7">Neural cell adhesion molecule 1</fullName>
    </submittedName>
</protein>
<keyword evidence="3" id="KW-0393">Immunoglobulin domain</keyword>
<evidence type="ECO:0000313" key="7">
    <source>
        <dbReference type="EMBL" id="GBM36570.1"/>
    </source>
</evidence>
<dbReference type="InterPro" id="IPR003598">
    <property type="entry name" value="Ig_sub2"/>
</dbReference>
<accession>A0A4Y2F4X0</accession>
<dbReference type="GO" id="GO:0008046">
    <property type="term" value="F:axon guidance receptor activity"/>
    <property type="evidence" value="ECO:0007669"/>
    <property type="project" value="TreeGrafter"/>
</dbReference>
<dbReference type="Pfam" id="PF00047">
    <property type="entry name" value="ig"/>
    <property type="match status" value="1"/>
</dbReference>
<dbReference type="OrthoDB" id="6159398at2759"/>
<gene>
    <name evidence="7" type="primary">NCAM1_1</name>
    <name evidence="7" type="ORF">AVEN_162015_2</name>
</gene>
<dbReference type="AlphaFoldDB" id="A0A4Y2F4X0"/>
<dbReference type="Pfam" id="PF07679">
    <property type="entry name" value="I-set"/>
    <property type="match status" value="1"/>
</dbReference>
<evidence type="ECO:0000256" key="3">
    <source>
        <dbReference type="ARBA" id="ARBA00023319"/>
    </source>
</evidence>
<dbReference type="InterPro" id="IPR050958">
    <property type="entry name" value="Cell_Adh-Cytoskel_Orgn"/>
</dbReference>
<evidence type="ECO:0000256" key="1">
    <source>
        <dbReference type="ARBA" id="ARBA00022737"/>
    </source>
</evidence>
<feature type="domain" description="Ig-like" evidence="5">
    <location>
        <begin position="97"/>
        <end position="184"/>
    </location>
</feature>
<reference evidence="7 8" key="1">
    <citation type="journal article" date="2019" name="Sci. Rep.">
        <title>Orb-weaving spider Araneus ventricosus genome elucidates the spidroin gene catalogue.</title>
        <authorList>
            <person name="Kono N."/>
            <person name="Nakamura H."/>
            <person name="Ohtoshi R."/>
            <person name="Moran D.A.P."/>
            <person name="Shinohara A."/>
            <person name="Yoshida Y."/>
            <person name="Fujiwara M."/>
            <person name="Mori M."/>
            <person name="Tomita M."/>
            <person name="Arakawa K."/>
        </authorList>
    </citation>
    <scope>NUCLEOTIDE SEQUENCE [LARGE SCALE GENOMIC DNA]</scope>
</reference>
<evidence type="ECO:0000313" key="8">
    <source>
        <dbReference type="Proteomes" id="UP000499080"/>
    </source>
</evidence>
<dbReference type="InterPro" id="IPR013151">
    <property type="entry name" value="Immunoglobulin_dom"/>
</dbReference>
<dbReference type="SUPFAM" id="SSF49265">
    <property type="entry name" value="Fibronectin type III"/>
    <property type="match status" value="1"/>
</dbReference>
<evidence type="ECO:0000259" key="6">
    <source>
        <dbReference type="PROSITE" id="PS50853"/>
    </source>
</evidence>
<dbReference type="PROSITE" id="PS50853">
    <property type="entry name" value="FN3"/>
    <property type="match status" value="1"/>
</dbReference>
<evidence type="ECO:0000259" key="5">
    <source>
        <dbReference type="PROSITE" id="PS50835"/>
    </source>
</evidence>
<dbReference type="GO" id="GO:0030424">
    <property type="term" value="C:axon"/>
    <property type="evidence" value="ECO:0007669"/>
    <property type="project" value="TreeGrafter"/>
</dbReference>
<dbReference type="EMBL" id="BGPR01000815">
    <property type="protein sequence ID" value="GBM36570.1"/>
    <property type="molecule type" value="Genomic_DNA"/>
</dbReference>
<feature type="domain" description="Ig-like" evidence="5">
    <location>
        <begin position="369"/>
        <end position="458"/>
    </location>
</feature>
<dbReference type="PROSITE" id="PS50835">
    <property type="entry name" value="IG_LIKE"/>
    <property type="match status" value="4"/>
</dbReference>
<dbReference type="SUPFAM" id="SSF48726">
    <property type="entry name" value="Immunoglobulin"/>
    <property type="match status" value="4"/>
</dbReference>
<dbReference type="FunFam" id="2.60.40.10:FF:000032">
    <property type="entry name" value="palladin isoform X1"/>
    <property type="match status" value="2"/>
</dbReference>